<proteinExistence type="predicted"/>
<dbReference type="EMBL" id="CM026432">
    <property type="protein sequence ID" value="KAG0556764.1"/>
    <property type="molecule type" value="Genomic_DNA"/>
</dbReference>
<accession>A0A8T0GEL2</accession>
<dbReference type="AlphaFoldDB" id="A0A8T0GEL2"/>
<sequence>MTRWCGADSAGDSCNARASVGRQLRFPLTVHVVAHTISEIHGVARTISEIQACNCSDFCSGLSKRGDQHGVGELMTYQPYLRMRKGCKPWVILQP</sequence>
<evidence type="ECO:0000313" key="2">
    <source>
        <dbReference type="Proteomes" id="UP000822688"/>
    </source>
</evidence>
<protein>
    <submittedName>
        <fullName evidence="1">Uncharacterized protein</fullName>
    </submittedName>
</protein>
<keyword evidence="2" id="KW-1185">Reference proteome</keyword>
<evidence type="ECO:0000313" key="1">
    <source>
        <dbReference type="EMBL" id="KAG0556764.1"/>
    </source>
</evidence>
<comment type="caution">
    <text evidence="1">The sequence shown here is derived from an EMBL/GenBank/DDBJ whole genome shotgun (WGS) entry which is preliminary data.</text>
</comment>
<name>A0A8T0GEL2_CERPU</name>
<dbReference type="Proteomes" id="UP000822688">
    <property type="component" value="Chromosome 11"/>
</dbReference>
<gene>
    <name evidence="1" type="ORF">KC19_11G077700</name>
</gene>
<reference evidence="1 2" key="1">
    <citation type="submission" date="2020-06" db="EMBL/GenBank/DDBJ databases">
        <title>WGS assembly of Ceratodon purpureus strain R40.</title>
        <authorList>
            <person name="Carey S.B."/>
            <person name="Jenkins J."/>
            <person name="Shu S."/>
            <person name="Lovell J.T."/>
            <person name="Sreedasyam A."/>
            <person name="Maumus F."/>
            <person name="Tiley G.P."/>
            <person name="Fernandez-Pozo N."/>
            <person name="Barry K."/>
            <person name="Chen C."/>
            <person name="Wang M."/>
            <person name="Lipzen A."/>
            <person name="Daum C."/>
            <person name="Saski C.A."/>
            <person name="Payton A.C."/>
            <person name="Mcbreen J.C."/>
            <person name="Conrad R.E."/>
            <person name="Kollar L.M."/>
            <person name="Olsson S."/>
            <person name="Huttunen S."/>
            <person name="Landis J.B."/>
            <person name="Wickett N.J."/>
            <person name="Johnson M.G."/>
            <person name="Rensing S.A."/>
            <person name="Grimwood J."/>
            <person name="Schmutz J."/>
            <person name="Mcdaniel S.F."/>
        </authorList>
    </citation>
    <scope>NUCLEOTIDE SEQUENCE [LARGE SCALE GENOMIC DNA]</scope>
    <source>
        <strain evidence="1 2">R40</strain>
    </source>
</reference>
<organism evidence="1 2">
    <name type="scientific">Ceratodon purpureus</name>
    <name type="common">Fire moss</name>
    <name type="synonym">Dicranum purpureum</name>
    <dbReference type="NCBI Taxonomy" id="3225"/>
    <lineage>
        <taxon>Eukaryota</taxon>
        <taxon>Viridiplantae</taxon>
        <taxon>Streptophyta</taxon>
        <taxon>Embryophyta</taxon>
        <taxon>Bryophyta</taxon>
        <taxon>Bryophytina</taxon>
        <taxon>Bryopsida</taxon>
        <taxon>Dicranidae</taxon>
        <taxon>Pseudoditrichales</taxon>
        <taxon>Ditrichaceae</taxon>
        <taxon>Ceratodon</taxon>
    </lineage>
</organism>